<dbReference type="SUPFAM" id="SSF51735">
    <property type="entry name" value="NAD(P)-binding Rossmann-fold domains"/>
    <property type="match status" value="1"/>
</dbReference>
<evidence type="ECO:0000256" key="2">
    <source>
        <dbReference type="ARBA" id="ARBA00023002"/>
    </source>
</evidence>
<evidence type="ECO:0000313" key="3">
    <source>
        <dbReference type="EMBL" id="MFC7016729.1"/>
    </source>
</evidence>
<dbReference type="InterPro" id="IPR002347">
    <property type="entry name" value="SDR_fam"/>
</dbReference>
<proteinExistence type="inferred from homology"/>
<dbReference type="RefSeq" id="WP_189872359.1">
    <property type="nucleotide sequence ID" value="NZ_BMWA01000010.1"/>
</dbReference>
<dbReference type="CDD" id="cd05233">
    <property type="entry name" value="SDR_c"/>
    <property type="match status" value="1"/>
</dbReference>
<dbReference type="Pfam" id="PF13561">
    <property type="entry name" value="adh_short_C2"/>
    <property type="match status" value="1"/>
</dbReference>
<dbReference type="PANTHER" id="PTHR43639:SF1">
    <property type="entry name" value="SHORT-CHAIN DEHYDROGENASE_REDUCTASE FAMILY PROTEIN"/>
    <property type="match status" value="1"/>
</dbReference>
<keyword evidence="4" id="KW-1185">Reference proteome</keyword>
<dbReference type="Proteomes" id="UP001596409">
    <property type="component" value="Unassembled WGS sequence"/>
</dbReference>
<comment type="caution">
    <text evidence="3">The sequence shown here is derived from an EMBL/GenBank/DDBJ whole genome shotgun (WGS) entry which is preliminary data.</text>
</comment>
<dbReference type="Gene3D" id="3.40.50.720">
    <property type="entry name" value="NAD(P)-binding Rossmann-like Domain"/>
    <property type="match status" value="1"/>
</dbReference>
<accession>A0ABW2EBT1</accession>
<sequence>MSNDQKVAIVTGASQGIGAELVKGYREKGFRVVGTSRSIKPSEDPDLVTVAGDIADPTTAARVVAEALERFGRVDTLVNNAGVFIAKPFTEYTAEDFATMLGVNLHGFFHVSQAAAEAMAKQGSGHIVTITTTLVDHPMAEVPSVLASLTKGGLNAATRSLAIEYASKGVRVNAVSPGIIKTPLHPAEAHETLAGLHPVGRMGETSDIVDAVLYLESAGFVTGEILHVDGGQSAGR</sequence>
<gene>
    <name evidence="3" type="ORF">ACFQMH_34580</name>
</gene>
<dbReference type="EC" id="1.1.1.-" evidence="3"/>
<dbReference type="InterPro" id="IPR036291">
    <property type="entry name" value="NAD(P)-bd_dom_sf"/>
</dbReference>
<dbReference type="PRINTS" id="PR00080">
    <property type="entry name" value="SDRFAMILY"/>
</dbReference>
<evidence type="ECO:0000313" key="4">
    <source>
        <dbReference type="Proteomes" id="UP001596409"/>
    </source>
</evidence>
<dbReference type="PANTHER" id="PTHR43639">
    <property type="entry name" value="OXIDOREDUCTASE, SHORT-CHAIN DEHYDROGENASE/REDUCTASE FAMILY (AFU_ORTHOLOGUE AFUA_5G02870)"/>
    <property type="match status" value="1"/>
</dbReference>
<evidence type="ECO:0000256" key="1">
    <source>
        <dbReference type="ARBA" id="ARBA00006484"/>
    </source>
</evidence>
<reference evidence="4" key="1">
    <citation type="journal article" date="2019" name="Int. J. Syst. Evol. Microbiol.">
        <title>The Global Catalogue of Microorganisms (GCM) 10K type strain sequencing project: providing services to taxonomists for standard genome sequencing and annotation.</title>
        <authorList>
            <consortium name="The Broad Institute Genomics Platform"/>
            <consortium name="The Broad Institute Genome Sequencing Center for Infectious Disease"/>
            <person name="Wu L."/>
            <person name="Ma J."/>
        </authorList>
    </citation>
    <scope>NUCLEOTIDE SEQUENCE [LARGE SCALE GENOMIC DNA]</scope>
    <source>
        <strain evidence="4">JCM 4855</strain>
    </source>
</reference>
<dbReference type="PRINTS" id="PR00081">
    <property type="entry name" value="GDHRDH"/>
</dbReference>
<name>A0ABW2EBT1_9ACTN</name>
<dbReference type="EMBL" id="JBHSYM010000081">
    <property type="protein sequence ID" value="MFC7016729.1"/>
    <property type="molecule type" value="Genomic_DNA"/>
</dbReference>
<comment type="similarity">
    <text evidence="1">Belongs to the short-chain dehydrogenases/reductases (SDR) family.</text>
</comment>
<organism evidence="3 4">
    <name type="scientific">Streptomyces viridiviolaceus</name>
    <dbReference type="NCBI Taxonomy" id="68282"/>
    <lineage>
        <taxon>Bacteria</taxon>
        <taxon>Bacillati</taxon>
        <taxon>Actinomycetota</taxon>
        <taxon>Actinomycetes</taxon>
        <taxon>Kitasatosporales</taxon>
        <taxon>Streptomycetaceae</taxon>
        <taxon>Streptomyces</taxon>
    </lineage>
</organism>
<protein>
    <submittedName>
        <fullName evidence="3">SDR family NAD(P)-dependent oxidoreductase</fullName>
        <ecNumber evidence="3">1.1.1.-</ecNumber>
    </submittedName>
</protein>
<keyword evidence="2 3" id="KW-0560">Oxidoreductase</keyword>
<dbReference type="GO" id="GO:0016491">
    <property type="term" value="F:oxidoreductase activity"/>
    <property type="evidence" value="ECO:0007669"/>
    <property type="project" value="UniProtKB-KW"/>
</dbReference>